<accession>A0ABT6X3J1</accession>
<reference evidence="1" key="1">
    <citation type="submission" date="2023-05" db="EMBL/GenBank/DDBJ databases">
        <title>Limnohabitans sp. strain HM2-2 Genome sequencing and assembly.</title>
        <authorList>
            <person name="Jung Y."/>
        </authorList>
    </citation>
    <scope>NUCLEOTIDE SEQUENCE</scope>
    <source>
        <strain evidence="1">HM2-2</strain>
    </source>
</reference>
<sequence>MTDNALMTGGDLPTDPIPLLTSRVPADQIPQALLVALDAREAEKASVLALSQELMNNLRPELDRIASELVQRSVQGMWEKRAEIYQNLHHPKG</sequence>
<name>A0ABT6X3J1_9BURK</name>
<evidence type="ECO:0000313" key="1">
    <source>
        <dbReference type="EMBL" id="MDI9232687.1"/>
    </source>
</evidence>
<gene>
    <name evidence="1" type="ORF">QLQ16_02425</name>
</gene>
<protein>
    <recommendedName>
        <fullName evidence="3">Flagellar protein FliT</fullName>
    </recommendedName>
</protein>
<evidence type="ECO:0000313" key="2">
    <source>
        <dbReference type="Proteomes" id="UP001431902"/>
    </source>
</evidence>
<proteinExistence type="predicted"/>
<dbReference type="Proteomes" id="UP001431902">
    <property type="component" value="Unassembled WGS sequence"/>
</dbReference>
<comment type="caution">
    <text evidence="1">The sequence shown here is derived from an EMBL/GenBank/DDBJ whole genome shotgun (WGS) entry which is preliminary data.</text>
</comment>
<dbReference type="RefSeq" id="WP_283223079.1">
    <property type="nucleotide sequence ID" value="NZ_JASGBH010000001.1"/>
</dbReference>
<evidence type="ECO:0008006" key="3">
    <source>
        <dbReference type="Google" id="ProtNLM"/>
    </source>
</evidence>
<dbReference type="EMBL" id="JASGBH010000001">
    <property type="protein sequence ID" value="MDI9232687.1"/>
    <property type="molecule type" value="Genomic_DNA"/>
</dbReference>
<organism evidence="1 2">
    <name type="scientific">Limnohabitans lacus</name>
    <dbReference type="NCBI Taxonomy" id="3045173"/>
    <lineage>
        <taxon>Bacteria</taxon>
        <taxon>Pseudomonadati</taxon>
        <taxon>Pseudomonadota</taxon>
        <taxon>Betaproteobacteria</taxon>
        <taxon>Burkholderiales</taxon>
        <taxon>Comamonadaceae</taxon>
        <taxon>Limnohabitans</taxon>
    </lineage>
</organism>
<keyword evidence="2" id="KW-1185">Reference proteome</keyword>